<dbReference type="HOGENOM" id="CLU_026673_16_3_1"/>
<dbReference type="Gene3D" id="3.40.50.720">
    <property type="entry name" value="NAD(P)-binding Rossmann-like Domain"/>
    <property type="match status" value="1"/>
</dbReference>
<dbReference type="InterPro" id="IPR047122">
    <property type="entry name" value="Trans-enoyl_RdTase-like"/>
</dbReference>
<feature type="domain" description="Enoyl reductase (ER)" evidence="3">
    <location>
        <begin position="8"/>
        <end position="353"/>
    </location>
</feature>
<proteinExistence type="inferred from homology"/>
<comment type="similarity">
    <text evidence="1">Belongs to the zinc-containing alcohol dehydrogenase family.</text>
</comment>
<dbReference type="OrthoDB" id="10257049at2759"/>
<evidence type="ECO:0000313" key="5">
    <source>
        <dbReference type="Proteomes" id="UP000007978"/>
    </source>
</evidence>
<keyword evidence="2" id="KW-0560">Oxidoreductase</keyword>
<dbReference type="InterPro" id="IPR036291">
    <property type="entry name" value="NAD(P)-bd_dom_sf"/>
</dbReference>
<dbReference type="SUPFAM" id="SSF50129">
    <property type="entry name" value="GroES-like"/>
    <property type="match status" value="1"/>
</dbReference>
<dbReference type="KEGG" id="fpu:FPSE_08148"/>
<evidence type="ECO:0000256" key="2">
    <source>
        <dbReference type="ARBA" id="ARBA00023002"/>
    </source>
</evidence>
<dbReference type="Pfam" id="PF00107">
    <property type="entry name" value="ADH_zinc_N"/>
    <property type="match status" value="1"/>
</dbReference>
<dbReference type="InterPro" id="IPR013154">
    <property type="entry name" value="ADH-like_N"/>
</dbReference>
<dbReference type="PANTHER" id="PTHR45348:SF7">
    <property type="entry name" value="ZINC BINDING OXIDOREDUCTASE, PUTATIVE-RELATED"/>
    <property type="match status" value="1"/>
</dbReference>
<dbReference type="Pfam" id="PF08240">
    <property type="entry name" value="ADH_N"/>
    <property type="match status" value="1"/>
</dbReference>
<accession>K3VCP3</accession>
<dbReference type="InterPro" id="IPR013149">
    <property type="entry name" value="ADH-like_C"/>
</dbReference>
<organism evidence="4 5">
    <name type="scientific">Fusarium pseudograminearum (strain CS3096)</name>
    <name type="common">Wheat and barley crown-rot fungus</name>
    <dbReference type="NCBI Taxonomy" id="1028729"/>
    <lineage>
        <taxon>Eukaryota</taxon>
        <taxon>Fungi</taxon>
        <taxon>Dikarya</taxon>
        <taxon>Ascomycota</taxon>
        <taxon>Pezizomycotina</taxon>
        <taxon>Sordariomycetes</taxon>
        <taxon>Hypocreomycetidae</taxon>
        <taxon>Hypocreales</taxon>
        <taxon>Nectriaceae</taxon>
        <taxon>Fusarium</taxon>
    </lineage>
</organism>
<dbReference type="Proteomes" id="UP000007978">
    <property type="component" value="Chromosome 2"/>
</dbReference>
<dbReference type="AlphaFoldDB" id="K3VCP3"/>
<dbReference type="InterPro" id="IPR020843">
    <property type="entry name" value="ER"/>
</dbReference>
<gene>
    <name evidence="4" type="ORF">FPSE_08148</name>
</gene>
<keyword evidence="5" id="KW-1185">Reference proteome</keyword>
<dbReference type="GeneID" id="20366766"/>
<dbReference type="eggNOG" id="KOG1198">
    <property type="taxonomic scope" value="Eukaryota"/>
</dbReference>
<dbReference type="GO" id="GO:0016651">
    <property type="term" value="F:oxidoreductase activity, acting on NAD(P)H"/>
    <property type="evidence" value="ECO:0007669"/>
    <property type="project" value="InterPro"/>
</dbReference>
<dbReference type="SMART" id="SM00829">
    <property type="entry name" value="PKS_ER"/>
    <property type="match status" value="1"/>
</dbReference>
<evidence type="ECO:0000259" key="3">
    <source>
        <dbReference type="SMART" id="SM00829"/>
    </source>
</evidence>
<dbReference type="PANTHER" id="PTHR45348">
    <property type="entry name" value="HYPOTHETICAL OXIDOREDUCTASE (EUROFUNG)"/>
    <property type="match status" value="1"/>
</dbReference>
<reference evidence="4 5" key="1">
    <citation type="journal article" date="2012" name="PLoS Pathog.">
        <title>Comparative pathogenomics reveals horizontally acquired novel virulence genes in fungi infecting cereal hosts.</title>
        <authorList>
            <person name="Gardiner D.M."/>
            <person name="McDonald M.C."/>
            <person name="Covarelli L."/>
            <person name="Solomon P.S."/>
            <person name="Rusu A.G."/>
            <person name="Marshall M."/>
            <person name="Kazan K."/>
            <person name="Chakraborty S."/>
            <person name="McDonald B.A."/>
            <person name="Manners J.M."/>
        </authorList>
    </citation>
    <scope>NUCLEOTIDE SEQUENCE [LARGE SCALE GENOMIC DNA]</scope>
    <source>
        <strain evidence="4 5">CS3096</strain>
    </source>
</reference>
<dbReference type="Gene3D" id="3.90.180.10">
    <property type="entry name" value="Medium-chain alcohol dehydrogenases, catalytic domain"/>
    <property type="match status" value="1"/>
</dbReference>
<evidence type="ECO:0000313" key="4">
    <source>
        <dbReference type="EMBL" id="EKJ71702.1"/>
    </source>
</evidence>
<name>K3VCP3_FUSPC</name>
<dbReference type="SUPFAM" id="SSF51735">
    <property type="entry name" value="NAD(P)-binding Rossmann-fold domains"/>
    <property type="match status" value="1"/>
</dbReference>
<dbReference type="InterPro" id="IPR011032">
    <property type="entry name" value="GroES-like_sf"/>
</dbReference>
<evidence type="ECO:0000256" key="1">
    <source>
        <dbReference type="ARBA" id="ARBA00008072"/>
    </source>
</evidence>
<protein>
    <recommendedName>
        <fullName evidence="3">Enoyl reductase (ER) domain-containing protein</fullName>
    </recommendedName>
</protein>
<dbReference type="RefSeq" id="XP_009259541.1">
    <property type="nucleotide sequence ID" value="XM_009261266.1"/>
</dbReference>
<comment type="caution">
    <text evidence="4">The sequence shown here is derived from an EMBL/GenBank/DDBJ whole genome shotgun (WGS) entry which is preliminary data.</text>
</comment>
<dbReference type="CDD" id="cd08249">
    <property type="entry name" value="enoyl_reductase_like"/>
    <property type="match status" value="1"/>
</dbReference>
<sequence length="362" mass="39558">MTATNPPTTSTALYANAEGKPVVTSLPMPALRDDEILIKVMYAGVNPSDFRVLKFFNCRRRVMGHEFCGKVLESPGLASSPFKAGDIVTGYVNGSNDRPERFGTQQEYISIPPAWAFKVPDNLPHPNAAGLPVVVQTANDAIFNRFKLPLPQDAKGPIEGTMVIWAGATCVAMSAIQLARASGVTSIIVTASPKRHEFLKKLGATHCFDYSDESTPARIKALVESAGDVPVWGFDALGTMTTPSPQTLLASSLPRNDRVKLVTVLLMPEEGFEPCIGARHYHTSFDLPNGDRVDIPPNMEAADRMWKALGWVMDHYGKEFQEIPVEVFKGTAEDALKEVEKVESTGRFGKLVLTLPWVTKED</sequence>
<dbReference type="EMBL" id="AFNW01000283">
    <property type="protein sequence ID" value="EKJ71702.1"/>
    <property type="molecule type" value="Genomic_DNA"/>
</dbReference>